<sequence>MFLSTTSNLHTLFKILTVALLSSLPSLLSAGRNRLLDDPSQSEQQRRQHSLSLNGEHAFITPGLGDVRSPCPALNTLANHGYINRSGKGISASSLISALTSVYHLSSPFAATLVAGGVLCCGNIAKGISLDTLAQHNKIEHDASLVHDNALPGAKFAPTQVNLTLVDELLRTYPGGMGINELAQARIQREMSMFKEKRLNLNAFHEEIGHGEAALMWLLMKDATNVVNAKTLRQFLGKETFPSTYTIPDEEISLQKAKEVSAEVGNMMKKVKTSILQN</sequence>
<dbReference type="Gene3D" id="1.10.489.10">
    <property type="entry name" value="Chloroperoxidase-like"/>
    <property type="match status" value="1"/>
</dbReference>
<feature type="chain" id="PRO_5040911005" evidence="8">
    <location>
        <begin position="31"/>
        <end position="278"/>
    </location>
</feature>
<evidence type="ECO:0000256" key="7">
    <source>
        <dbReference type="ARBA" id="ARBA00025795"/>
    </source>
</evidence>
<evidence type="ECO:0000256" key="3">
    <source>
        <dbReference type="ARBA" id="ARBA00022617"/>
    </source>
</evidence>
<proteinExistence type="inferred from homology"/>
<comment type="caution">
    <text evidence="10">The sequence shown here is derived from an EMBL/GenBank/DDBJ whole genome shotgun (WGS) entry which is preliminary data.</text>
</comment>
<keyword evidence="8" id="KW-0732">Signal</keyword>
<reference evidence="10 11" key="1">
    <citation type="journal article" date="2023" name="Proc. Natl. Acad. Sci. U.S.A.">
        <title>A global phylogenomic analysis of the shiitake genus Lentinula.</title>
        <authorList>
            <person name="Sierra-Patev S."/>
            <person name="Min B."/>
            <person name="Naranjo-Ortiz M."/>
            <person name="Looney B."/>
            <person name="Konkel Z."/>
            <person name="Slot J.C."/>
            <person name="Sakamoto Y."/>
            <person name="Steenwyk J.L."/>
            <person name="Rokas A."/>
            <person name="Carro J."/>
            <person name="Camarero S."/>
            <person name="Ferreira P."/>
            <person name="Molpeceres G."/>
            <person name="Ruiz-Duenas F.J."/>
            <person name="Serrano A."/>
            <person name="Henrissat B."/>
            <person name="Drula E."/>
            <person name="Hughes K.W."/>
            <person name="Mata J.L."/>
            <person name="Ishikawa N.K."/>
            <person name="Vargas-Isla R."/>
            <person name="Ushijima S."/>
            <person name="Smith C.A."/>
            <person name="Donoghue J."/>
            <person name="Ahrendt S."/>
            <person name="Andreopoulos W."/>
            <person name="He G."/>
            <person name="LaButti K."/>
            <person name="Lipzen A."/>
            <person name="Ng V."/>
            <person name="Riley R."/>
            <person name="Sandor L."/>
            <person name="Barry K."/>
            <person name="Martinez A.T."/>
            <person name="Xiao Y."/>
            <person name="Gibbons J.G."/>
            <person name="Terashima K."/>
            <person name="Grigoriev I.V."/>
            <person name="Hibbett D."/>
        </authorList>
    </citation>
    <scope>NUCLEOTIDE SEQUENCE [LARGE SCALE GENOMIC DNA]</scope>
    <source>
        <strain evidence="10 11">TFB7810</strain>
    </source>
</reference>
<dbReference type="AlphaFoldDB" id="A0A9W8U100"/>
<feature type="domain" description="Heme haloperoxidase family profile" evidence="9">
    <location>
        <begin position="55"/>
        <end position="262"/>
    </location>
</feature>
<dbReference type="PROSITE" id="PS51405">
    <property type="entry name" value="HEME_HALOPEROXIDASE"/>
    <property type="match status" value="1"/>
</dbReference>
<dbReference type="InterPro" id="IPR036851">
    <property type="entry name" value="Chloroperoxidase-like_sf"/>
</dbReference>
<evidence type="ECO:0000256" key="1">
    <source>
        <dbReference type="ARBA" id="ARBA00001970"/>
    </source>
</evidence>
<keyword evidence="3" id="KW-0349">Heme</keyword>
<dbReference type="PANTHER" id="PTHR33577">
    <property type="entry name" value="STERIGMATOCYSTIN BIOSYNTHESIS PEROXIDASE STCC-RELATED"/>
    <property type="match status" value="1"/>
</dbReference>
<keyword evidence="2" id="KW-0575">Peroxidase</keyword>
<keyword evidence="6" id="KW-0408">Iron</keyword>
<keyword evidence="4" id="KW-0479">Metal-binding</keyword>
<evidence type="ECO:0000256" key="5">
    <source>
        <dbReference type="ARBA" id="ARBA00023002"/>
    </source>
</evidence>
<dbReference type="GO" id="GO:0004601">
    <property type="term" value="F:peroxidase activity"/>
    <property type="evidence" value="ECO:0007669"/>
    <property type="project" value="UniProtKB-KW"/>
</dbReference>
<dbReference type="SUPFAM" id="SSF47571">
    <property type="entry name" value="Cloroperoxidase"/>
    <property type="match status" value="1"/>
</dbReference>
<dbReference type="Pfam" id="PF01328">
    <property type="entry name" value="Peroxidase_2"/>
    <property type="match status" value="1"/>
</dbReference>
<gene>
    <name evidence="10" type="ORF">DFH05DRAFT_570835</name>
</gene>
<comment type="similarity">
    <text evidence="7">Belongs to the chloroperoxidase family.</text>
</comment>
<accession>A0A9W8U100</accession>
<evidence type="ECO:0000256" key="2">
    <source>
        <dbReference type="ARBA" id="ARBA00022559"/>
    </source>
</evidence>
<keyword evidence="5" id="KW-0560">Oxidoreductase</keyword>
<evidence type="ECO:0000313" key="11">
    <source>
        <dbReference type="Proteomes" id="UP001142393"/>
    </source>
</evidence>
<protein>
    <submittedName>
        <fullName evidence="10">Chloroperoxidase</fullName>
    </submittedName>
</protein>
<dbReference type="InterPro" id="IPR000028">
    <property type="entry name" value="Chloroperoxidase"/>
</dbReference>
<name>A0A9W8U100_9AGAR</name>
<evidence type="ECO:0000256" key="6">
    <source>
        <dbReference type="ARBA" id="ARBA00023004"/>
    </source>
</evidence>
<evidence type="ECO:0000313" key="10">
    <source>
        <dbReference type="EMBL" id="KAJ3748540.1"/>
    </source>
</evidence>
<dbReference type="Proteomes" id="UP001142393">
    <property type="component" value="Unassembled WGS sequence"/>
</dbReference>
<organism evidence="10 11">
    <name type="scientific">Lentinula detonsa</name>
    <dbReference type="NCBI Taxonomy" id="2804962"/>
    <lineage>
        <taxon>Eukaryota</taxon>
        <taxon>Fungi</taxon>
        <taxon>Dikarya</taxon>
        <taxon>Basidiomycota</taxon>
        <taxon>Agaricomycotina</taxon>
        <taxon>Agaricomycetes</taxon>
        <taxon>Agaricomycetidae</taxon>
        <taxon>Agaricales</taxon>
        <taxon>Marasmiineae</taxon>
        <taxon>Omphalotaceae</taxon>
        <taxon>Lentinula</taxon>
    </lineage>
</organism>
<dbReference type="EMBL" id="JANVFU010000002">
    <property type="protein sequence ID" value="KAJ3748540.1"/>
    <property type="molecule type" value="Genomic_DNA"/>
</dbReference>
<keyword evidence="11" id="KW-1185">Reference proteome</keyword>
<dbReference type="PANTHER" id="PTHR33577:SF9">
    <property type="entry name" value="PEROXIDASE STCC"/>
    <property type="match status" value="1"/>
</dbReference>
<comment type="cofactor">
    <cofactor evidence="1">
        <name>heme b</name>
        <dbReference type="ChEBI" id="CHEBI:60344"/>
    </cofactor>
</comment>
<evidence type="ECO:0000256" key="4">
    <source>
        <dbReference type="ARBA" id="ARBA00022723"/>
    </source>
</evidence>
<evidence type="ECO:0000256" key="8">
    <source>
        <dbReference type="SAM" id="SignalP"/>
    </source>
</evidence>
<feature type="signal peptide" evidence="8">
    <location>
        <begin position="1"/>
        <end position="30"/>
    </location>
</feature>
<dbReference type="GO" id="GO:0046872">
    <property type="term" value="F:metal ion binding"/>
    <property type="evidence" value="ECO:0007669"/>
    <property type="project" value="UniProtKB-KW"/>
</dbReference>
<evidence type="ECO:0000259" key="9">
    <source>
        <dbReference type="PROSITE" id="PS51405"/>
    </source>
</evidence>